<feature type="compositionally biased region" description="Polar residues" evidence="1">
    <location>
        <begin position="438"/>
        <end position="448"/>
    </location>
</feature>
<accession>A0A8X6NHU0</accession>
<gene>
    <name evidence="3" type="primary">AVEN_187339_1</name>
    <name evidence="3" type="ORF">NPIL_321472</name>
</gene>
<name>A0A8X6NHU0_NEPPI</name>
<evidence type="ECO:0000256" key="1">
    <source>
        <dbReference type="SAM" id="MobiDB-lite"/>
    </source>
</evidence>
<feature type="signal peptide" evidence="2">
    <location>
        <begin position="1"/>
        <end position="23"/>
    </location>
</feature>
<keyword evidence="2" id="KW-0732">Signal</keyword>
<proteinExistence type="predicted"/>
<evidence type="ECO:0000313" key="3">
    <source>
        <dbReference type="EMBL" id="GFT14007.1"/>
    </source>
</evidence>
<feature type="region of interest" description="Disordered" evidence="1">
    <location>
        <begin position="96"/>
        <end position="123"/>
    </location>
</feature>
<comment type="caution">
    <text evidence="3">The sequence shown here is derived from an EMBL/GenBank/DDBJ whole genome shotgun (WGS) entry which is preliminary data.</text>
</comment>
<feature type="compositionally biased region" description="Basic and acidic residues" evidence="1">
    <location>
        <begin position="96"/>
        <end position="109"/>
    </location>
</feature>
<reference evidence="3" key="1">
    <citation type="submission" date="2020-08" db="EMBL/GenBank/DDBJ databases">
        <title>Multicomponent nature underlies the extraordinary mechanical properties of spider dragline silk.</title>
        <authorList>
            <person name="Kono N."/>
            <person name="Nakamura H."/>
            <person name="Mori M."/>
            <person name="Yoshida Y."/>
            <person name="Ohtoshi R."/>
            <person name="Malay A.D."/>
            <person name="Moran D.A.P."/>
            <person name="Tomita M."/>
            <person name="Numata K."/>
            <person name="Arakawa K."/>
        </authorList>
    </citation>
    <scope>NUCLEOTIDE SEQUENCE</scope>
</reference>
<feature type="compositionally biased region" description="Polar residues" evidence="1">
    <location>
        <begin position="396"/>
        <end position="425"/>
    </location>
</feature>
<evidence type="ECO:0000313" key="4">
    <source>
        <dbReference type="Proteomes" id="UP000887013"/>
    </source>
</evidence>
<dbReference type="AlphaFoldDB" id="A0A8X6NHU0"/>
<dbReference type="Proteomes" id="UP000887013">
    <property type="component" value="Unassembled WGS sequence"/>
</dbReference>
<evidence type="ECO:0000256" key="2">
    <source>
        <dbReference type="SAM" id="SignalP"/>
    </source>
</evidence>
<protein>
    <submittedName>
        <fullName evidence="3">Uncharacterized protein</fullName>
    </submittedName>
</protein>
<organism evidence="3 4">
    <name type="scientific">Nephila pilipes</name>
    <name type="common">Giant wood spider</name>
    <name type="synonym">Nephila maculata</name>
    <dbReference type="NCBI Taxonomy" id="299642"/>
    <lineage>
        <taxon>Eukaryota</taxon>
        <taxon>Metazoa</taxon>
        <taxon>Ecdysozoa</taxon>
        <taxon>Arthropoda</taxon>
        <taxon>Chelicerata</taxon>
        <taxon>Arachnida</taxon>
        <taxon>Araneae</taxon>
        <taxon>Araneomorphae</taxon>
        <taxon>Entelegynae</taxon>
        <taxon>Araneoidea</taxon>
        <taxon>Nephilidae</taxon>
        <taxon>Nephila</taxon>
    </lineage>
</organism>
<dbReference type="EMBL" id="BMAW01104384">
    <property type="protein sequence ID" value="GFT14007.1"/>
    <property type="molecule type" value="Genomic_DNA"/>
</dbReference>
<feature type="chain" id="PRO_5036480166" evidence="2">
    <location>
        <begin position="24"/>
        <end position="536"/>
    </location>
</feature>
<feature type="compositionally biased region" description="Low complexity" evidence="1">
    <location>
        <begin position="386"/>
        <end position="395"/>
    </location>
</feature>
<feature type="region of interest" description="Disordered" evidence="1">
    <location>
        <begin position="163"/>
        <end position="189"/>
    </location>
</feature>
<feature type="region of interest" description="Disordered" evidence="1">
    <location>
        <begin position="386"/>
        <end position="448"/>
    </location>
</feature>
<sequence>MKSGSHFLGLILLWALVTGKGRSQSIIFDNEVDQVTSASGKSATVAQPAAQAERRLSLEDFFLNRNSQQEETVQPQLLQQPQAQVQQSDPNSVVLKADETSTHSEEDHVCPPSAGPWTSPTFTASQTRPVVMLRNRIGEVYNEPYNPREYVFGNKAFSYNHSSPSYGEDYSSNEQKQSKRTYEQNLDPYDLPYDYYDPQNARDANNYEIEEGNSQYWNKQKQIGNDIDVDSDDYKKLQEYDAEQKIRQQLELLQKTQEKTHQPSEYQENGQISNYKSHLQNLPLNSQYYQPNPQQDRYLSNQEENNDAHHHDSTHPDQYKHNQQIDNANQYSQSPQINQLPQSLNELTREQQLQLLQQLQLFRDQQLKLLQLQQLQLQYQNQNQNYHQSEQYQNQGSQIESENDQETGYQQQQQNPESEGEQNLKTAIGTDSAEHQKSGTTSLGSATRITPGKNVIGVGVNVGIKPPAVDIAITKPVSPVIKPIPPIINPIVVHKPVVAAPVEQLVPIGFLPRPILKLNSRVFLGAEMGNGVKIGR</sequence>
<keyword evidence="4" id="KW-1185">Reference proteome</keyword>
<feature type="compositionally biased region" description="Polar residues" evidence="1">
    <location>
        <begin position="163"/>
        <end position="175"/>
    </location>
</feature>